<sequence length="162" mass="19011">MILWVIFIIGMIAIPIMLGNKFLEKNKKSMKVDYRARFNPEFYGGFKEVGICESCYVTVYDTYIEIQLWNDNKNKFYLEKIIEGKDIIDIRVKTQTQIQNEVSLGKLIIFGVLAFAMKGNKNILADEYVLMKVKHEGEEINLIFRIPNEQMNFIRIITSIRE</sequence>
<gene>
    <name evidence="1" type="ORF">FDG31_03240</name>
</gene>
<accession>A0A6B4JK99</accession>
<dbReference type="Proteomes" id="UP000486903">
    <property type="component" value="Unassembled WGS sequence"/>
</dbReference>
<reference evidence="1 2" key="1">
    <citation type="submission" date="2019-04" db="EMBL/GenBank/DDBJ databases">
        <title>Genome sequencing of Clostridium botulinum Groups I-IV and Clostridium butyricum.</title>
        <authorList>
            <person name="Brunt J."/>
            <person name="Van Vliet A.H.M."/>
            <person name="Stringer S.C."/>
            <person name="Carter A.T."/>
            <person name="Peck M.W."/>
        </authorList>
    </citation>
    <scope>NUCLEOTIDE SEQUENCE [LARGE SCALE GENOMIC DNA]</scope>
    <source>
        <strain evidence="1 2">BL81</strain>
    </source>
</reference>
<dbReference type="RefSeq" id="WP_003374739.1">
    <property type="nucleotide sequence ID" value="NZ_JACBBA010000002.1"/>
</dbReference>
<comment type="caution">
    <text evidence="1">The sequence shown here is derived from an EMBL/GenBank/DDBJ whole genome shotgun (WGS) entry which is preliminary data.</text>
</comment>
<evidence type="ECO:0000313" key="2">
    <source>
        <dbReference type="Proteomes" id="UP000486903"/>
    </source>
</evidence>
<protein>
    <submittedName>
        <fullName evidence="1">Uncharacterized protein</fullName>
    </submittedName>
</protein>
<evidence type="ECO:0000313" key="1">
    <source>
        <dbReference type="EMBL" id="NFV25187.1"/>
    </source>
</evidence>
<dbReference type="EMBL" id="SXFB01000002">
    <property type="protein sequence ID" value="NFV25187.1"/>
    <property type="molecule type" value="Genomic_DNA"/>
</dbReference>
<dbReference type="AlphaFoldDB" id="A0A6B4JK99"/>
<name>A0A6B4JK99_CLOBO</name>
<proteinExistence type="predicted"/>
<organism evidence="1 2">
    <name type="scientific">Clostridium botulinum</name>
    <dbReference type="NCBI Taxonomy" id="1491"/>
    <lineage>
        <taxon>Bacteria</taxon>
        <taxon>Bacillati</taxon>
        <taxon>Bacillota</taxon>
        <taxon>Clostridia</taxon>
        <taxon>Eubacteriales</taxon>
        <taxon>Clostridiaceae</taxon>
        <taxon>Clostridium</taxon>
    </lineage>
</organism>